<name>M6VIA6_9LEPT</name>
<sequence>MFSIEFIFLLFCVKKWSGSEPAQTYLVPIGFKILETFRNLYETRF</sequence>
<dbReference type="AlphaFoldDB" id="M6VIA6"/>
<protein>
    <submittedName>
        <fullName evidence="1">Uncharacterized protein</fullName>
    </submittedName>
</protein>
<reference evidence="1 2" key="1">
    <citation type="submission" date="2013-01" db="EMBL/GenBank/DDBJ databases">
        <authorList>
            <person name="Harkins D.M."/>
            <person name="Durkin A.S."/>
            <person name="Brinkac L.M."/>
            <person name="Haft D.H."/>
            <person name="Selengut J.D."/>
            <person name="Sanka R."/>
            <person name="DePew J."/>
            <person name="Purushe J."/>
            <person name="Matthias M.A."/>
            <person name="Vinetz J.M."/>
            <person name="Sutton G.G."/>
            <person name="Nierman W.C."/>
            <person name="Fouts D.E."/>
        </authorList>
    </citation>
    <scope>NUCLEOTIDE SEQUENCE [LARGE SCALE GENOMIC DNA]</scope>
    <source>
        <strain evidence="1 2">HAI1536</strain>
    </source>
</reference>
<organism evidence="1 2">
    <name type="scientific">Leptospira noguchii</name>
    <dbReference type="NCBI Taxonomy" id="28182"/>
    <lineage>
        <taxon>Bacteria</taxon>
        <taxon>Pseudomonadati</taxon>
        <taxon>Spirochaetota</taxon>
        <taxon>Spirochaetia</taxon>
        <taxon>Leptospirales</taxon>
        <taxon>Leptospiraceae</taxon>
        <taxon>Leptospira</taxon>
    </lineage>
</organism>
<comment type="caution">
    <text evidence="1">The sequence shown here is derived from an EMBL/GenBank/DDBJ whole genome shotgun (WGS) entry which is preliminary data.</text>
</comment>
<dbReference type="Proteomes" id="UP000012112">
    <property type="component" value="Unassembled WGS sequence"/>
</dbReference>
<evidence type="ECO:0000313" key="1">
    <source>
        <dbReference type="EMBL" id="EMO52879.1"/>
    </source>
</evidence>
<evidence type="ECO:0000313" key="2">
    <source>
        <dbReference type="Proteomes" id="UP000012112"/>
    </source>
</evidence>
<accession>M6VIA6</accession>
<dbReference type="EMBL" id="AKWD02000053">
    <property type="protein sequence ID" value="EMO52879.1"/>
    <property type="molecule type" value="Genomic_DNA"/>
</dbReference>
<gene>
    <name evidence="1" type="ORF">LEP1GSC172_2755</name>
</gene>
<proteinExistence type="predicted"/>